<organism evidence="2 3">
    <name type="scientific">Tepidibacillus decaturensis</name>
    <dbReference type="NCBI Taxonomy" id="1413211"/>
    <lineage>
        <taxon>Bacteria</taxon>
        <taxon>Bacillati</taxon>
        <taxon>Bacillota</taxon>
        <taxon>Bacilli</taxon>
        <taxon>Bacillales</taxon>
        <taxon>Bacillaceae</taxon>
        <taxon>Tepidibacillus</taxon>
    </lineage>
</organism>
<dbReference type="STRING" id="1413211.U473_05245"/>
<dbReference type="SUPFAM" id="SSF54106">
    <property type="entry name" value="LysM domain"/>
    <property type="match status" value="1"/>
</dbReference>
<dbReference type="Proteomes" id="UP000070352">
    <property type="component" value="Unassembled WGS sequence"/>
</dbReference>
<dbReference type="InterPro" id="IPR018392">
    <property type="entry name" value="LysM"/>
</dbReference>
<dbReference type="EMBL" id="LSKU01000001">
    <property type="protein sequence ID" value="KXG43485.1"/>
    <property type="molecule type" value="Genomic_DNA"/>
</dbReference>
<sequence>MKRILIVLFVILITFVISTIVYGKEINQKKTPQYIEVIVQEGDTLWSIAKPYYNGKMDFRELIYNIRELNELSEAMIYPGQVLKIPLD</sequence>
<dbReference type="OrthoDB" id="2679564at2"/>
<reference evidence="2 3" key="1">
    <citation type="submission" date="2016-02" db="EMBL/GenBank/DDBJ databases">
        <title>Draft Genome for Tepidibacillus decaturensis nov. sp. Strain Z9, an Anaerobic, Moderately Thermophilic and Heterotrophic Bacterium from Deep Subsurface of the Illinois Basin, USA.</title>
        <authorList>
            <person name="Dong Y."/>
            <person name="Chang J.Y."/>
            <person name="Sanford R."/>
            <person name="Fouke B.W."/>
        </authorList>
    </citation>
    <scope>NUCLEOTIDE SEQUENCE [LARGE SCALE GENOMIC DNA]</scope>
    <source>
        <strain evidence="2 3">Z9</strain>
    </source>
</reference>
<gene>
    <name evidence="2" type="ORF">U473_05245</name>
</gene>
<dbReference type="RefSeq" id="WP_068724051.1">
    <property type="nucleotide sequence ID" value="NZ_LSKU01000001.1"/>
</dbReference>
<keyword evidence="3" id="KW-1185">Reference proteome</keyword>
<comment type="caution">
    <text evidence="2">The sequence shown here is derived from an EMBL/GenBank/DDBJ whole genome shotgun (WGS) entry which is preliminary data.</text>
</comment>
<proteinExistence type="predicted"/>
<dbReference type="SMART" id="SM00257">
    <property type="entry name" value="LysM"/>
    <property type="match status" value="1"/>
</dbReference>
<accession>A0A135L3B9</accession>
<dbReference type="PROSITE" id="PS51782">
    <property type="entry name" value="LYSM"/>
    <property type="match status" value="1"/>
</dbReference>
<evidence type="ECO:0000259" key="1">
    <source>
        <dbReference type="PROSITE" id="PS51782"/>
    </source>
</evidence>
<feature type="domain" description="LysM" evidence="1">
    <location>
        <begin position="35"/>
        <end position="85"/>
    </location>
</feature>
<protein>
    <recommendedName>
        <fullName evidence="1">LysM domain-containing protein</fullName>
    </recommendedName>
</protein>
<dbReference type="CDD" id="cd00118">
    <property type="entry name" value="LysM"/>
    <property type="match status" value="1"/>
</dbReference>
<name>A0A135L3B9_9BACI</name>
<dbReference type="Pfam" id="PF01476">
    <property type="entry name" value="LysM"/>
    <property type="match status" value="1"/>
</dbReference>
<dbReference type="InterPro" id="IPR036779">
    <property type="entry name" value="LysM_dom_sf"/>
</dbReference>
<evidence type="ECO:0000313" key="2">
    <source>
        <dbReference type="EMBL" id="KXG43485.1"/>
    </source>
</evidence>
<dbReference type="Gene3D" id="3.10.350.10">
    <property type="entry name" value="LysM domain"/>
    <property type="match status" value="1"/>
</dbReference>
<evidence type="ECO:0000313" key="3">
    <source>
        <dbReference type="Proteomes" id="UP000070352"/>
    </source>
</evidence>
<dbReference type="AlphaFoldDB" id="A0A135L3B9"/>